<sequence>MTDIKTVGELKKFLSNFEDSMLIGLDDPNFSGFYHEDNPYISIKYDEELNALTVWFPFEEPVD</sequence>
<dbReference type="AlphaFoldDB" id="A0A6M3JKN0"/>
<dbReference type="EMBL" id="MT141810">
    <property type="protein sequence ID" value="QJA70664.1"/>
    <property type="molecule type" value="Genomic_DNA"/>
</dbReference>
<reference evidence="1" key="1">
    <citation type="submission" date="2020-03" db="EMBL/GenBank/DDBJ databases">
        <title>The deep terrestrial virosphere.</title>
        <authorList>
            <person name="Holmfeldt K."/>
            <person name="Nilsson E."/>
            <person name="Simone D."/>
            <person name="Lopez-Fernandez M."/>
            <person name="Wu X."/>
            <person name="de Brujin I."/>
            <person name="Lundin D."/>
            <person name="Andersson A."/>
            <person name="Bertilsson S."/>
            <person name="Dopson M."/>
        </authorList>
    </citation>
    <scope>NUCLEOTIDE SEQUENCE</scope>
    <source>
        <strain evidence="1">MM415A03616</strain>
    </source>
</reference>
<protein>
    <submittedName>
        <fullName evidence="1">Uncharacterized protein</fullName>
    </submittedName>
</protein>
<proteinExistence type="predicted"/>
<evidence type="ECO:0000313" key="1">
    <source>
        <dbReference type="EMBL" id="QJA70664.1"/>
    </source>
</evidence>
<name>A0A6M3JKN0_9ZZZZ</name>
<gene>
    <name evidence="1" type="ORF">MM415A03616_0015</name>
</gene>
<organism evidence="1">
    <name type="scientific">viral metagenome</name>
    <dbReference type="NCBI Taxonomy" id="1070528"/>
    <lineage>
        <taxon>unclassified sequences</taxon>
        <taxon>metagenomes</taxon>
        <taxon>organismal metagenomes</taxon>
    </lineage>
</organism>
<accession>A0A6M3JKN0</accession>